<organism evidence="3">
    <name type="scientific">Laccaria bicolor (strain S238N-H82 / ATCC MYA-4686)</name>
    <name type="common">Bicoloured deceiver</name>
    <name type="synonym">Laccaria laccata var. bicolor</name>
    <dbReference type="NCBI Taxonomy" id="486041"/>
    <lineage>
        <taxon>Eukaryota</taxon>
        <taxon>Fungi</taxon>
        <taxon>Dikarya</taxon>
        <taxon>Basidiomycota</taxon>
        <taxon>Agaricomycotina</taxon>
        <taxon>Agaricomycetes</taxon>
        <taxon>Agaricomycetidae</taxon>
        <taxon>Agaricales</taxon>
        <taxon>Agaricineae</taxon>
        <taxon>Hydnangiaceae</taxon>
        <taxon>Laccaria</taxon>
    </lineage>
</organism>
<dbReference type="GeneID" id="6078253"/>
<dbReference type="RefSeq" id="XP_001882613.1">
    <property type="nucleotide sequence ID" value="XM_001882578.1"/>
</dbReference>
<feature type="compositionally biased region" description="Basic and acidic residues" evidence="1">
    <location>
        <begin position="51"/>
        <end position="78"/>
    </location>
</feature>
<dbReference type="Proteomes" id="UP000001194">
    <property type="component" value="Unassembled WGS sequence"/>
</dbReference>
<feature type="region of interest" description="Disordered" evidence="1">
    <location>
        <begin position="1"/>
        <end position="115"/>
    </location>
</feature>
<reference evidence="2 3" key="1">
    <citation type="journal article" date="2008" name="Nature">
        <title>The genome of Laccaria bicolor provides insights into mycorrhizal symbiosis.</title>
        <authorList>
            <person name="Martin F."/>
            <person name="Aerts A."/>
            <person name="Ahren D."/>
            <person name="Brun A."/>
            <person name="Danchin E.G.J."/>
            <person name="Duchaussoy F."/>
            <person name="Gibon J."/>
            <person name="Kohler A."/>
            <person name="Lindquist E."/>
            <person name="Pereda V."/>
            <person name="Salamov A."/>
            <person name="Shapiro H.J."/>
            <person name="Wuyts J."/>
            <person name="Blaudez D."/>
            <person name="Buee M."/>
            <person name="Brokstein P."/>
            <person name="Canbaeck B."/>
            <person name="Cohen D."/>
            <person name="Courty P.E."/>
            <person name="Coutinho P.M."/>
            <person name="Delaruelle C."/>
            <person name="Detter J.C."/>
            <person name="Deveau A."/>
            <person name="DiFazio S."/>
            <person name="Duplessis S."/>
            <person name="Fraissinet-Tachet L."/>
            <person name="Lucic E."/>
            <person name="Frey-Klett P."/>
            <person name="Fourrey C."/>
            <person name="Feussner I."/>
            <person name="Gay G."/>
            <person name="Grimwood J."/>
            <person name="Hoegger P.J."/>
            <person name="Jain P."/>
            <person name="Kilaru S."/>
            <person name="Labbe J."/>
            <person name="Lin Y.C."/>
            <person name="Legue V."/>
            <person name="Le Tacon F."/>
            <person name="Marmeisse R."/>
            <person name="Melayah D."/>
            <person name="Montanini B."/>
            <person name="Muratet M."/>
            <person name="Nehls U."/>
            <person name="Niculita-Hirzel H."/>
            <person name="Oudot-Le Secq M.P."/>
            <person name="Peter M."/>
            <person name="Quesneville H."/>
            <person name="Rajashekar B."/>
            <person name="Reich M."/>
            <person name="Rouhier N."/>
            <person name="Schmutz J."/>
            <person name="Yin T."/>
            <person name="Chalot M."/>
            <person name="Henrissat B."/>
            <person name="Kuees U."/>
            <person name="Lucas S."/>
            <person name="Van de Peer Y."/>
            <person name="Podila G.K."/>
            <person name="Polle A."/>
            <person name="Pukkila P.J."/>
            <person name="Richardson P.M."/>
            <person name="Rouze P."/>
            <person name="Sanders I.R."/>
            <person name="Stajich J.E."/>
            <person name="Tunlid A."/>
            <person name="Tuskan G."/>
            <person name="Grigoriev I.V."/>
        </authorList>
    </citation>
    <scope>NUCLEOTIDE SEQUENCE [LARGE SCALE GENOMIC DNA]</scope>
    <source>
        <strain evidence="3">S238N-H82 / ATCC MYA-4686</strain>
    </source>
</reference>
<feature type="compositionally biased region" description="Basic and acidic residues" evidence="1">
    <location>
        <begin position="9"/>
        <end position="19"/>
    </location>
</feature>
<dbReference type="HOGENOM" id="CLU_2109454_0_0_1"/>
<keyword evidence="3" id="KW-1185">Reference proteome</keyword>
<gene>
    <name evidence="2" type="ORF">LACBIDRAFT_328495</name>
</gene>
<evidence type="ECO:0000313" key="3">
    <source>
        <dbReference type="Proteomes" id="UP000001194"/>
    </source>
</evidence>
<protein>
    <submittedName>
        <fullName evidence="2">Predicted protein</fullName>
    </submittedName>
</protein>
<evidence type="ECO:0000256" key="1">
    <source>
        <dbReference type="SAM" id="MobiDB-lite"/>
    </source>
</evidence>
<sequence length="115" mass="12736">MTLTTTTDGWERWRAESPGRRLRSPTRSTTMNGPPPHHTNINERPPTKTSAHKDDVTAHEDDVTAHEDDATAHEDDATAHNTTAHKTKTESNGNPAPQMLKQANRPQTRTQSAHA</sequence>
<accession>B0DF08</accession>
<dbReference type="InParanoid" id="B0DF08"/>
<dbReference type="KEGG" id="lbc:LACBIDRAFT_328495"/>
<proteinExistence type="predicted"/>
<name>B0DF08_LACBS</name>
<feature type="compositionally biased region" description="Polar residues" evidence="1">
    <location>
        <begin position="104"/>
        <end position="115"/>
    </location>
</feature>
<dbReference type="AlphaFoldDB" id="B0DF08"/>
<dbReference type="EMBL" id="DS547107">
    <property type="protein sequence ID" value="EDR06766.1"/>
    <property type="molecule type" value="Genomic_DNA"/>
</dbReference>
<evidence type="ECO:0000313" key="2">
    <source>
        <dbReference type="EMBL" id="EDR06766.1"/>
    </source>
</evidence>